<evidence type="ECO:0000259" key="3">
    <source>
        <dbReference type="Pfam" id="PF00561"/>
    </source>
</evidence>
<evidence type="ECO:0000313" key="4">
    <source>
        <dbReference type="EMBL" id="BBM83173.1"/>
    </source>
</evidence>
<dbReference type="InterPro" id="IPR000073">
    <property type="entry name" value="AB_hydrolase_1"/>
</dbReference>
<feature type="domain" description="AB hydrolase-1" evidence="3">
    <location>
        <begin position="27"/>
        <end position="267"/>
    </location>
</feature>
<dbReference type="SUPFAM" id="SSF53474">
    <property type="entry name" value="alpha/beta-Hydrolases"/>
    <property type="match status" value="1"/>
</dbReference>
<dbReference type="PRINTS" id="PR00111">
    <property type="entry name" value="ABHYDROLASE"/>
</dbReference>
<keyword evidence="2 4" id="KW-0378">Hydrolase</keyword>
<dbReference type="InterPro" id="IPR050266">
    <property type="entry name" value="AB_hydrolase_sf"/>
</dbReference>
<dbReference type="GO" id="GO:0016787">
    <property type="term" value="F:hydrolase activity"/>
    <property type="evidence" value="ECO:0007669"/>
    <property type="project" value="UniProtKB-KW"/>
</dbReference>
<dbReference type="PANTHER" id="PTHR43798">
    <property type="entry name" value="MONOACYLGLYCEROL LIPASE"/>
    <property type="match status" value="1"/>
</dbReference>
<dbReference type="GO" id="GO:0016020">
    <property type="term" value="C:membrane"/>
    <property type="evidence" value="ECO:0007669"/>
    <property type="project" value="TreeGrafter"/>
</dbReference>
<dbReference type="Gene3D" id="3.40.50.1820">
    <property type="entry name" value="alpha/beta hydrolase"/>
    <property type="match status" value="1"/>
</dbReference>
<dbReference type="KEGG" id="uam:UABAM_01524"/>
<protein>
    <submittedName>
        <fullName evidence="4">Alpha/beta hydrolase</fullName>
    </submittedName>
</protein>
<comment type="similarity">
    <text evidence="1">Belongs to the AB hydrolase superfamily.</text>
</comment>
<gene>
    <name evidence="4" type="ORF">UABAM_01524</name>
</gene>
<sequence>MSQNTFMQTPLLKIAAKEYRSHQKCKLLALHGWMDNAASFDSLLPLMENYHSLAIDLPGHGLSQHRSHDSNYSFIHWPIDVAHVIETLSWDKLTLMGHSLGASIACFVAAMYPNKIERLVLIEGLGPLTKGSDDPITSLQNHIKDNQKYRGKKPPVYKDLDILIEKRRSVGNLRLQDAKILIERSVQKTVEGYKWSIDNRLRTYSPIRLTEEQVLSVLSKIECPVILFKAHDGITYDEAQVEKRCRAIKQLEIVEIPGSHHMHMEHPQQIAAHLK</sequence>
<dbReference type="InterPro" id="IPR029058">
    <property type="entry name" value="AB_hydrolase_fold"/>
</dbReference>
<evidence type="ECO:0000313" key="5">
    <source>
        <dbReference type="Proteomes" id="UP000326354"/>
    </source>
</evidence>
<name>A0A5S9IJU4_UABAM</name>
<dbReference type="AlphaFoldDB" id="A0A5S9IJU4"/>
<evidence type="ECO:0000256" key="1">
    <source>
        <dbReference type="ARBA" id="ARBA00008645"/>
    </source>
</evidence>
<accession>A0A5S9IJU4</accession>
<evidence type="ECO:0000256" key="2">
    <source>
        <dbReference type="ARBA" id="ARBA00022801"/>
    </source>
</evidence>
<reference evidence="4 5" key="1">
    <citation type="submission" date="2019-08" db="EMBL/GenBank/DDBJ databases">
        <title>Complete genome sequence of Candidatus Uab amorphum.</title>
        <authorList>
            <person name="Shiratori T."/>
            <person name="Suzuki S."/>
            <person name="Kakizawa Y."/>
            <person name="Ishida K."/>
        </authorList>
    </citation>
    <scope>NUCLEOTIDE SEQUENCE [LARGE SCALE GENOMIC DNA]</scope>
    <source>
        <strain evidence="4 5">SRT547</strain>
    </source>
</reference>
<dbReference type="Pfam" id="PF00561">
    <property type="entry name" value="Abhydrolase_1"/>
    <property type="match status" value="1"/>
</dbReference>
<proteinExistence type="inferred from homology"/>
<dbReference type="EMBL" id="AP019860">
    <property type="protein sequence ID" value="BBM83173.1"/>
    <property type="molecule type" value="Genomic_DNA"/>
</dbReference>
<keyword evidence="5" id="KW-1185">Reference proteome</keyword>
<organism evidence="4 5">
    <name type="scientific">Uabimicrobium amorphum</name>
    <dbReference type="NCBI Taxonomy" id="2596890"/>
    <lineage>
        <taxon>Bacteria</taxon>
        <taxon>Pseudomonadati</taxon>
        <taxon>Planctomycetota</taxon>
        <taxon>Candidatus Uabimicrobiia</taxon>
        <taxon>Candidatus Uabimicrobiales</taxon>
        <taxon>Candidatus Uabimicrobiaceae</taxon>
        <taxon>Candidatus Uabimicrobium</taxon>
    </lineage>
</organism>
<dbReference type="Proteomes" id="UP000326354">
    <property type="component" value="Chromosome"/>
</dbReference>
<dbReference type="PANTHER" id="PTHR43798:SF14">
    <property type="entry name" value="SERINE HYDROLASE-LIKE PROTEIN DDB_G0286239"/>
    <property type="match status" value="1"/>
</dbReference>